<reference evidence="2 3" key="1">
    <citation type="submission" date="2017-09" db="EMBL/GenBank/DDBJ databases">
        <title>Depth-based differentiation of microbial function through sediment-hosted aquifers and enrichment of novel symbionts in the deep terrestrial subsurface.</title>
        <authorList>
            <person name="Probst A.J."/>
            <person name="Ladd B."/>
            <person name="Jarett J.K."/>
            <person name="Geller-Mcgrath D.E."/>
            <person name="Sieber C.M."/>
            <person name="Emerson J.B."/>
            <person name="Anantharaman K."/>
            <person name="Thomas B.C."/>
            <person name="Malmstrom R."/>
            <person name="Stieglmeier M."/>
            <person name="Klingl A."/>
            <person name="Woyke T."/>
            <person name="Ryan C.M."/>
            <person name="Banfield J.F."/>
        </authorList>
    </citation>
    <scope>NUCLEOTIDE SEQUENCE [LARGE SCALE GENOMIC DNA]</scope>
    <source>
        <strain evidence="2">CG23_combo_of_CG06-09_8_20_14_all_40_23</strain>
    </source>
</reference>
<dbReference type="GO" id="GO:0003677">
    <property type="term" value="F:DNA binding"/>
    <property type="evidence" value="ECO:0007669"/>
    <property type="project" value="UniProtKB-KW"/>
</dbReference>
<evidence type="ECO:0000313" key="2">
    <source>
        <dbReference type="EMBL" id="PIP40285.1"/>
    </source>
</evidence>
<dbReference type="SUPFAM" id="SSF117856">
    <property type="entry name" value="AF0104/ALDC/Ptd012-like"/>
    <property type="match status" value="1"/>
</dbReference>
<protein>
    <submittedName>
        <fullName evidence="2">DNA-binding protein</fullName>
    </submittedName>
</protein>
<dbReference type="InterPro" id="IPR005175">
    <property type="entry name" value="PPC_dom"/>
</dbReference>
<dbReference type="AlphaFoldDB" id="A0A2H0A4A3"/>
<dbReference type="EMBL" id="PCSH01000129">
    <property type="protein sequence ID" value="PIP40285.1"/>
    <property type="molecule type" value="Genomic_DNA"/>
</dbReference>
<name>A0A2H0A4A3_9BACT</name>
<evidence type="ECO:0000313" key="3">
    <source>
        <dbReference type="Proteomes" id="UP000231067"/>
    </source>
</evidence>
<dbReference type="Gene3D" id="3.30.1330.80">
    <property type="entry name" value="Hypothetical protein, similar to alpha- acetolactate decarboxylase, domain 2"/>
    <property type="match status" value="1"/>
</dbReference>
<organism evidence="2 3">
    <name type="scientific">Candidatus Desantisbacteria bacterium CG23_combo_of_CG06-09_8_20_14_all_40_23</name>
    <dbReference type="NCBI Taxonomy" id="1974550"/>
    <lineage>
        <taxon>Bacteria</taxon>
        <taxon>Candidatus Desantisiibacteriota</taxon>
    </lineage>
</organism>
<gene>
    <name evidence="2" type="ORF">COX18_07260</name>
</gene>
<dbReference type="Pfam" id="PF03479">
    <property type="entry name" value="PCC"/>
    <property type="match status" value="1"/>
</dbReference>
<dbReference type="PROSITE" id="PS51742">
    <property type="entry name" value="PPC"/>
    <property type="match status" value="1"/>
</dbReference>
<sequence length="148" mass="16879">MQYQEGKIGRVFVIKFDHNDDLLLNLKELIINENVPSGMVFFLGALEKGKLVVGPEKLCVPPIPIWTSFTDGREVFGIGTIFWDFDAPNIHIHFSAGRGKEILMGCLRKEARVYLVIEAFLIEVTDINAQKQYFDEIGISMLQFNEKE</sequence>
<keyword evidence="2" id="KW-0238">DNA-binding</keyword>
<dbReference type="Proteomes" id="UP000231067">
    <property type="component" value="Unassembled WGS sequence"/>
</dbReference>
<accession>A0A2H0A4A3</accession>
<feature type="domain" description="PPC" evidence="1">
    <location>
        <begin position="6"/>
        <end position="145"/>
    </location>
</feature>
<comment type="caution">
    <text evidence="2">The sequence shown here is derived from an EMBL/GenBank/DDBJ whole genome shotgun (WGS) entry which is preliminary data.</text>
</comment>
<dbReference type="CDD" id="cd11378">
    <property type="entry name" value="DUF296"/>
    <property type="match status" value="1"/>
</dbReference>
<proteinExistence type="predicted"/>
<evidence type="ECO:0000259" key="1">
    <source>
        <dbReference type="PROSITE" id="PS51742"/>
    </source>
</evidence>